<comment type="caution">
    <text evidence="2">The sequence shown here is derived from an EMBL/GenBank/DDBJ whole genome shotgun (WGS) entry which is preliminary data.</text>
</comment>
<dbReference type="InterPro" id="IPR050266">
    <property type="entry name" value="AB_hydrolase_sf"/>
</dbReference>
<dbReference type="GO" id="GO:0003824">
    <property type="term" value="F:catalytic activity"/>
    <property type="evidence" value="ECO:0007669"/>
    <property type="project" value="InterPro"/>
</dbReference>
<protein>
    <submittedName>
        <fullName evidence="2">Haloalkane dehalogenase</fullName>
    </submittedName>
</protein>
<dbReference type="GO" id="GO:0016020">
    <property type="term" value="C:membrane"/>
    <property type="evidence" value="ECO:0007669"/>
    <property type="project" value="TreeGrafter"/>
</dbReference>
<accession>A0A2T0UML8</accession>
<gene>
    <name evidence="2" type="ORF">B0I28_104330</name>
</gene>
<sequence length="301" mass="32443">MKTIDLLDSRIAYTEAGEGDTTVVLLHGNPTSSHIWRHVVPRLADRARVIAPDLIGMGASGKPAIAYDYADHAAYLEAFLDAVGADRPVLVGYDWGGSLALDWAARHPDRVRGISVMETFLRPMTWAEYPAGAVEFFRTLRTPGAGERMALEENWFIETALRATNGGISDADLAVYREPYPDPDSRRPLLAWPRQIPLAEAEGEPFEPAAVAARFDAYGAWLASSPEVPKQLLTASPYGLGSPAMIEWAREHAAALEIRSIGETVGHHAPEDAPEAIADAVGDLLDRVSEAALDEAAAPAA</sequence>
<dbReference type="Proteomes" id="UP000238176">
    <property type="component" value="Unassembled WGS sequence"/>
</dbReference>
<dbReference type="Pfam" id="PF00561">
    <property type="entry name" value="Abhydrolase_1"/>
    <property type="match status" value="1"/>
</dbReference>
<dbReference type="NCBIfam" id="NF002938">
    <property type="entry name" value="PRK03592.1"/>
    <property type="match status" value="1"/>
</dbReference>
<reference evidence="2 3" key="1">
    <citation type="submission" date="2018-03" db="EMBL/GenBank/DDBJ databases">
        <title>Genomic Encyclopedia of Type Strains, Phase III (KMG-III): the genomes of soil and plant-associated and newly described type strains.</title>
        <authorList>
            <person name="Whitman W."/>
        </authorList>
    </citation>
    <scope>NUCLEOTIDE SEQUENCE [LARGE SCALE GENOMIC DNA]</scope>
    <source>
        <strain evidence="2 3">CGMCC 4.7067</strain>
    </source>
</reference>
<dbReference type="PRINTS" id="PR00111">
    <property type="entry name" value="ABHYDROLASE"/>
</dbReference>
<evidence type="ECO:0000313" key="2">
    <source>
        <dbReference type="EMBL" id="PRY59171.1"/>
    </source>
</evidence>
<proteinExistence type="predicted"/>
<dbReference type="InterPro" id="IPR029058">
    <property type="entry name" value="AB_hydrolase_fold"/>
</dbReference>
<name>A0A2T0UML8_9ACTN</name>
<dbReference type="SUPFAM" id="SSF53474">
    <property type="entry name" value="alpha/beta-Hydrolases"/>
    <property type="match status" value="1"/>
</dbReference>
<dbReference type="PANTHER" id="PTHR43798:SF24">
    <property type="entry name" value="CIS-3-ALKYL-4-ALKYLOXETAN-2-ONE DECARBOXYLASE"/>
    <property type="match status" value="1"/>
</dbReference>
<dbReference type="InterPro" id="IPR000073">
    <property type="entry name" value="AB_hydrolase_1"/>
</dbReference>
<organism evidence="2 3">
    <name type="scientific">Glycomyces artemisiae</name>
    <dbReference type="NCBI Taxonomy" id="1076443"/>
    <lineage>
        <taxon>Bacteria</taxon>
        <taxon>Bacillati</taxon>
        <taxon>Actinomycetota</taxon>
        <taxon>Actinomycetes</taxon>
        <taxon>Glycomycetales</taxon>
        <taxon>Glycomycetaceae</taxon>
        <taxon>Glycomyces</taxon>
    </lineage>
</organism>
<evidence type="ECO:0000313" key="3">
    <source>
        <dbReference type="Proteomes" id="UP000238176"/>
    </source>
</evidence>
<keyword evidence="3" id="KW-1185">Reference proteome</keyword>
<evidence type="ECO:0000259" key="1">
    <source>
        <dbReference type="Pfam" id="PF00561"/>
    </source>
</evidence>
<dbReference type="PANTHER" id="PTHR43798">
    <property type="entry name" value="MONOACYLGLYCEROL LIPASE"/>
    <property type="match status" value="1"/>
</dbReference>
<dbReference type="EMBL" id="PVTJ01000004">
    <property type="protein sequence ID" value="PRY59171.1"/>
    <property type="molecule type" value="Genomic_DNA"/>
</dbReference>
<dbReference type="InterPro" id="IPR000639">
    <property type="entry name" value="Epox_hydrolase-like"/>
</dbReference>
<dbReference type="PRINTS" id="PR00412">
    <property type="entry name" value="EPOXHYDRLASE"/>
</dbReference>
<dbReference type="AlphaFoldDB" id="A0A2T0UML8"/>
<feature type="domain" description="AB hydrolase-1" evidence="1">
    <location>
        <begin position="22"/>
        <end position="127"/>
    </location>
</feature>
<dbReference type="Gene3D" id="3.40.50.1820">
    <property type="entry name" value="alpha/beta hydrolase"/>
    <property type="match status" value="1"/>
</dbReference>
<dbReference type="OrthoDB" id="5431692at2"/>
<dbReference type="RefSeq" id="WP_106364259.1">
    <property type="nucleotide sequence ID" value="NZ_PVTJ01000004.1"/>
</dbReference>